<keyword evidence="1" id="KW-0812">Transmembrane</keyword>
<keyword evidence="3" id="KW-1185">Reference proteome</keyword>
<accession>A0A9N9FNR6</accession>
<keyword evidence="1" id="KW-1133">Transmembrane helix</keyword>
<dbReference type="EMBL" id="CAJVPK010000749">
    <property type="protein sequence ID" value="CAG8545879.1"/>
    <property type="molecule type" value="Genomic_DNA"/>
</dbReference>
<feature type="transmembrane region" description="Helical" evidence="1">
    <location>
        <begin position="183"/>
        <end position="204"/>
    </location>
</feature>
<dbReference type="Proteomes" id="UP000789706">
    <property type="component" value="Unassembled WGS sequence"/>
</dbReference>
<comment type="caution">
    <text evidence="2">The sequence shown here is derived from an EMBL/GenBank/DDBJ whole genome shotgun (WGS) entry which is preliminary data.</text>
</comment>
<keyword evidence="1" id="KW-0472">Membrane</keyword>
<reference evidence="2" key="1">
    <citation type="submission" date="2021-06" db="EMBL/GenBank/DDBJ databases">
        <authorList>
            <person name="Kallberg Y."/>
            <person name="Tangrot J."/>
            <person name="Rosling A."/>
        </authorList>
    </citation>
    <scope>NUCLEOTIDE SEQUENCE</scope>
    <source>
        <strain evidence="2">AZ414A</strain>
    </source>
</reference>
<proteinExistence type="predicted"/>
<name>A0A9N9FNR6_9GLOM</name>
<protein>
    <submittedName>
        <fullName evidence="2">4250_t:CDS:1</fullName>
    </submittedName>
</protein>
<dbReference type="AlphaFoldDB" id="A0A9N9FNR6"/>
<evidence type="ECO:0000256" key="1">
    <source>
        <dbReference type="SAM" id="Phobius"/>
    </source>
</evidence>
<evidence type="ECO:0000313" key="3">
    <source>
        <dbReference type="Proteomes" id="UP000789706"/>
    </source>
</evidence>
<evidence type="ECO:0000313" key="2">
    <source>
        <dbReference type="EMBL" id="CAG8545879.1"/>
    </source>
</evidence>
<gene>
    <name evidence="2" type="ORF">DEBURN_LOCUS6851</name>
</gene>
<organism evidence="2 3">
    <name type="scientific">Diversispora eburnea</name>
    <dbReference type="NCBI Taxonomy" id="1213867"/>
    <lineage>
        <taxon>Eukaryota</taxon>
        <taxon>Fungi</taxon>
        <taxon>Fungi incertae sedis</taxon>
        <taxon>Mucoromycota</taxon>
        <taxon>Glomeromycotina</taxon>
        <taxon>Glomeromycetes</taxon>
        <taxon>Diversisporales</taxon>
        <taxon>Diversisporaceae</taxon>
        <taxon>Diversispora</taxon>
    </lineage>
</organism>
<sequence length="236" mass="27074">MLKEEPGIKILYESTEFIPVPGGDCSSYFEEENGISESFGNDLAFLPKGKIQINTTESEDIFFTIHINDDTYDHLNQSSPMKMHAFDSDYPYSNRNPPKFIESIETENKYFLAQSNGTNVFYFNFYRLRREELDSSFPTLLGFNPKYDTYNYIESDIEAIEYPGFKNIYASVIITLKTSILEVLANIAALYGVTFSAYTLLFGLRVRKPLLKKCMAAEADGLKETRETTEHEQIEP</sequence>
<dbReference type="OrthoDB" id="2447101at2759"/>